<dbReference type="EMBL" id="FMVN01000006">
    <property type="protein sequence ID" value="SCY33976.1"/>
    <property type="molecule type" value="Genomic_DNA"/>
</dbReference>
<dbReference type="KEGG" id="tmc:LMI_1962"/>
<evidence type="ECO:0000256" key="3">
    <source>
        <dbReference type="SAM" id="Phobius"/>
    </source>
</evidence>
<evidence type="ECO:0000313" key="6">
    <source>
        <dbReference type="Proteomes" id="UP000032414"/>
    </source>
</evidence>
<dbReference type="HOGENOM" id="CLU_384461_0_0_6"/>
<accession>A0A098GGY2</accession>
<evidence type="ECO:0000313" key="7">
    <source>
        <dbReference type="Proteomes" id="UP000182998"/>
    </source>
</evidence>
<reference evidence="4" key="1">
    <citation type="submission" date="2014-09" db="EMBL/GenBank/DDBJ databases">
        <authorList>
            <person name="GOMEZ-VALERO Laura"/>
        </authorList>
    </citation>
    <scope>NUCLEOTIDE SEQUENCE</scope>
    <source>
        <strain evidence="4">ATCC33218</strain>
    </source>
</reference>
<evidence type="ECO:0000256" key="1">
    <source>
        <dbReference type="SAM" id="Coils"/>
    </source>
</evidence>
<keyword evidence="1" id="KW-0175">Coiled coil</keyword>
<evidence type="ECO:0000256" key="2">
    <source>
        <dbReference type="SAM" id="MobiDB-lite"/>
    </source>
</evidence>
<reference evidence="5 7" key="3">
    <citation type="submission" date="2016-10" db="EMBL/GenBank/DDBJ databases">
        <authorList>
            <person name="Varghese N."/>
            <person name="Submissions S."/>
        </authorList>
    </citation>
    <scope>NUCLEOTIDE SEQUENCE [LARGE SCALE GENOMIC DNA]</scope>
    <source>
        <strain evidence="5 7">ATCC 33218</strain>
    </source>
</reference>
<dbReference type="SUPFAM" id="SSF54001">
    <property type="entry name" value="Cysteine proteinases"/>
    <property type="match status" value="1"/>
</dbReference>
<proteinExistence type="predicted"/>
<dbReference type="AlphaFoldDB" id="A0A098GGY2"/>
<evidence type="ECO:0000313" key="4">
    <source>
        <dbReference type="EMBL" id="CEG61250.1"/>
    </source>
</evidence>
<feature type="compositionally biased region" description="Polar residues" evidence="2">
    <location>
        <begin position="444"/>
        <end position="461"/>
    </location>
</feature>
<dbReference type="InterPro" id="IPR038765">
    <property type="entry name" value="Papain-like_cys_pep_sf"/>
</dbReference>
<dbReference type="Proteomes" id="UP000032414">
    <property type="component" value="Chromosome I"/>
</dbReference>
<dbReference type="OrthoDB" id="5634557at2"/>
<dbReference type="RefSeq" id="WP_045099527.1">
    <property type="nucleotide sequence ID" value="NZ_CP020614.1"/>
</dbReference>
<feature type="compositionally biased region" description="Basic and acidic residues" evidence="2">
    <location>
        <begin position="476"/>
        <end position="489"/>
    </location>
</feature>
<gene>
    <name evidence="4" type="ORF">LMI_1962</name>
    <name evidence="5" type="ORF">SAMN02982997_01464</name>
</gene>
<reference evidence="6" key="2">
    <citation type="submission" date="2014-09" db="EMBL/GenBank/DDBJ databases">
        <authorList>
            <person name="Gomez-Valero L."/>
        </authorList>
    </citation>
    <scope>NUCLEOTIDE SEQUENCE [LARGE SCALE GENOMIC DNA]</scope>
    <source>
        <strain evidence="6">ATCC33218</strain>
    </source>
</reference>
<dbReference type="EMBL" id="LN614830">
    <property type="protein sequence ID" value="CEG61250.1"/>
    <property type="molecule type" value="Genomic_DNA"/>
</dbReference>
<keyword evidence="3" id="KW-0472">Membrane</keyword>
<feature type="region of interest" description="Disordered" evidence="2">
    <location>
        <begin position="403"/>
        <end position="522"/>
    </location>
</feature>
<evidence type="ECO:0000313" key="5">
    <source>
        <dbReference type="EMBL" id="SCY33976.1"/>
    </source>
</evidence>
<sequence>MTLNVVKKTQLEWEYDSLAVYMDSKVAWNQLKQEVIEFCVNEEIELYRLKDLPHVIAKELASEFIALLPQPSGSEIIADGQHAIELEQRLQWKSKFEKICAEATLLQGNYHKLGTYVRDPSAWFYLKETVLLFCLREEIHLYDIVTLRYAQAEYLMNLFVELISVPLDREFLGDKQFALEVEKRQEWKRRYLAFREQSDAEMHREHRIADLSVGHQFIRTGQIRSRTLLTFQDMDDLLSDEKFNSPDILKSKPFPLTELAPIDAEPIQALIDQVEKDVFLPIVHEGHWIYLLRTKGEWSIHDSQPFADGSIFSNDGLNLTERQRSIYMNCIDFLAKMHREQDFGAVVYLTSGQQPVGNDYECGTHVVTAWRMLADRDYVKPTHDQILMELLNRQVPNWRELKQSREANRTSSHSASSHHGMERLDGTQSSSSKEASGEKENHQAAMTKTIDTMQGLSQSTVARRDKQETGVGTVGRDSELGEEEIKRLASVEAFDPSSNLRRTRPESSNGRSDLPPTTFTTQSFTIPTEREKEFLRRIAELDNALEELLNKAEEFKEIKQAKIKELTGKVEFERKQGRTKALEQNESILSMQEEIKKYEQAEVAARTIHEAISGALVDYKKHPTYESYILFQGKADEVIKAYSHTLATHRNKDKIVAYNILGLIAGLVVFYLAYAAIDYFSDPKRRGCSIWQTDSGKKVNRIEDAVDALNPMQMPIQAF</sequence>
<keyword evidence="7" id="KW-1185">Reference proteome</keyword>
<dbReference type="PATRIC" id="fig|451.8.peg.1341"/>
<dbReference type="Proteomes" id="UP000182998">
    <property type="component" value="Unassembled WGS sequence"/>
</dbReference>
<feature type="transmembrane region" description="Helical" evidence="3">
    <location>
        <begin position="655"/>
        <end position="677"/>
    </location>
</feature>
<name>A0A098GGY2_LEGMI</name>
<feature type="coiled-coil region" evidence="1">
    <location>
        <begin position="531"/>
        <end position="601"/>
    </location>
</feature>
<keyword evidence="3" id="KW-1133">Transmembrane helix</keyword>
<organism evidence="4 6">
    <name type="scientific">Legionella micdadei</name>
    <name type="common">Tatlockia micdadei</name>
    <dbReference type="NCBI Taxonomy" id="451"/>
    <lineage>
        <taxon>Bacteria</taxon>
        <taxon>Pseudomonadati</taxon>
        <taxon>Pseudomonadota</taxon>
        <taxon>Gammaproteobacteria</taxon>
        <taxon>Legionellales</taxon>
        <taxon>Legionellaceae</taxon>
        <taxon>Legionella</taxon>
    </lineage>
</organism>
<protein>
    <submittedName>
        <fullName evidence="4">Uncharacterized protein</fullName>
    </submittedName>
</protein>
<feature type="compositionally biased region" description="Polar residues" evidence="2">
    <location>
        <begin position="496"/>
        <end position="511"/>
    </location>
</feature>
<keyword evidence="3" id="KW-0812">Transmembrane</keyword>